<keyword evidence="1" id="KW-1133">Transmembrane helix</keyword>
<dbReference type="PANTHER" id="PTHR35792:SF2">
    <property type="entry name" value="GENERAL STRESS PROTEIN"/>
    <property type="match status" value="1"/>
</dbReference>
<feature type="transmembrane region" description="Helical" evidence="1">
    <location>
        <begin position="6"/>
        <end position="27"/>
    </location>
</feature>
<sequence>MSNNTGNTLLALLTGAAIGAGIGILFAPDKGSKTRGKIKDGYDDAKNDLKNKFDNASLELKDKLTIAKFDLEETYEELVSNMSHKTEDVISFLEEKLAELKRQNAKLQK</sequence>
<keyword evidence="4" id="KW-1185">Reference proteome</keyword>
<gene>
    <name evidence="2" type="ORF">DFR66_10475</name>
    <name evidence="3" type="ORF">IQ02_01068</name>
</gene>
<keyword evidence="1" id="KW-0472">Membrane</keyword>
<reference evidence="3" key="3">
    <citation type="submission" date="2019-07" db="EMBL/GenBank/DDBJ databases">
        <authorList>
            <person name="Whitman W."/>
            <person name="Huntemann M."/>
            <person name="Clum A."/>
            <person name="Pillay M."/>
            <person name="Palaniappan K."/>
            <person name="Varghese N."/>
            <person name="Mikhailova N."/>
            <person name="Stamatis D."/>
            <person name="Reddy T."/>
            <person name="Daum C."/>
            <person name="Shapiro N."/>
            <person name="Ivanova N."/>
            <person name="Kyrpides N."/>
            <person name="Woyke T."/>
        </authorList>
    </citation>
    <scope>NUCLEOTIDE SEQUENCE</scope>
    <source>
        <strain evidence="3">CGMCC 1.5380</strain>
    </source>
</reference>
<evidence type="ECO:0000313" key="2">
    <source>
        <dbReference type="EMBL" id="RDI56512.1"/>
    </source>
</evidence>
<dbReference type="OrthoDB" id="598035at2"/>
<dbReference type="InterPro" id="IPR024623">
    <property type="entry name" value="YtxH"/>
</dbReference>
<reference evidence="3 5" key="1">
    <citation type="journal article" date="2015" name="Stand. Genomic Sci.">
        <title>Genomic Encyclopedia of Bacterial and Archaeal Type Strains, Phase III: the genomes of soil and plant-associated and newly described type strains.</title>
        <authorList>
            <person name="Whitman W.B."/>
            <person name="Woyke T."/>
            <person name="Klenk H.P."/>
            <person name="Zhou Y."/>
            <person name="Lilburn T.G."/>
            <person name="Beck B.J."/>
            <person name="De Vos P."/>
            <person name="Vandamme P."/>
            <person name="Eisen J.A."/>
            <person name="Garrity G."/>
            <person name="Hugenholtz P."/>
            <person name="Kyrpides N.C."/>
        </authorList>
    </citation>
    <scope>NUCLEOTIDE SEQUENCE [LARGE SCALE GENOMIC DNA]</scope>
    <source>
        <strain evidence="3 5">CGMCC 1.5380</strain>
    </source>
</reference>
<evidence type="ECO:0000313" key="5">
    <source>
        <dbReference type="Proteomes" id="UP000321392"/>
    </source>
</evidence>
<reference evidence="2 4" key="2">
    <citation type="submission" date="2018-07" db="EMBL/GenBank/DDBJ databases">
        <title>Genomic Encyclopedia of Type Strains, Phase IV (KMG-IV): sequencing the most valuable type-strain genomes for metagenomic binning, comparative biology and taxonomic classification.</title>
        <authorList>
            <person name="Goeker M."/>
        </authorList>
    </citation>
    <scope>NUCLEOTIDE SEQUENCE [LARGE SCALE GENOMIC DNA]</scope>
    <source>
        <strain evidence="2 4">DSM 19728</strain>
    </source>
</reference>
<dbReference type="EMBL" id="VLKX01000004">
    <property type="protein sequence ID" value="TWI49082.1"/>
    <property type="molecule type" value="Genomic_DNA"/>
</dbReference>
<dbReference type="AlphaFoldDB" id="A0A562PXA4"/>
<evidence type="ECO:0000313" key="3">
    <source>
        <dbReference type="EMBL" id="TWI49082.1"/>
    </source>
</evidence>
<dbReference type="InterPro" id="IPR052928">
    <property type="entry name" value="Desiccation-related_membrane"/>
</dbReference>
<keyword evidence="1" id="KW-0812">Transmembrane</keyword>
<dbReference type="PANTHER" id="PTHR35792">
    <property type="entry name" value="GENERAL STRESS PROTEIN"/>
    <property type="match status" value="1"/>
</dbReference>
<organism evidence="3 5">
    <name type="scientific">Flavobacterium glaciei</name>
    <dbReference type="NCBI Taxonomy" id="386300"/>
    <lineage>
        <taxon>Bacteria</taxon>
        <taxon>Pseudomonadati</taxon>
        <taxon>Bacteroidota</taxon>
        <taxon>Flavobacteriia</taxon>
        <taxon>Flavobacteriales</taxon>
        <taxon>Flavobacteriaceae</taxon>
        <taxon>Flavobacterium</taxon>
    </lineage>
</organism>
<dbReference type="Pfam" id="PF12732">
    <property type="entry name" value="YtxH"/>
    <property type="match status" value="1"/>
</dbReference>
<dbReference type="EMBL" id="QQBA01000004">
    <property type="protein sequence ID" value="RDI56512.1"/>
    <property type="molecule type" value="Genomic_DNA"/>
</dbReference>
<dbReference type="Proteomes" id="UP000321392">
    <property type="component" value="Unassembled WGS sequence"/>
</dbReference>
<evidence type="ECO:0000313" key="4">
    <source>
        <dbReference type="Proteomes" id="UP000254518"/>
    </source>
</evidence>
<accession>A0A562PXA4</accession>
<protein>
    <submittedName>
        <fullName evidence="3">Gas vesicle protein</fullName>
    </submittedName>
</protein>
<proteinExistence type="predicted"/>
<dbReference type="RefSeq" id="WP_114753776.1">
    <property type="nucleotide sequence ID" value="NZ_QQBA01000004.1"/>
</dbReference>
<name>A0A562PXA4_9FLAO</name>
<dbReference type="Proteomes" id="UP000254518">
    <property type="component" value="Unassembled WGS sequence"/>
</dbReference>
<evidence type="ECO:0000256" key="1">
    <source>
        <dbReference type="SAM" id="Phobius"/>
    </source>
</evidence>
<comment type="caution">
    <text evidence="3">The sequence shown here is derived from an EMBL/GenBank/DDBJ whole genome shotgun (WGS) entry which is preliminary data.</text>
</comment>